<keyword evidence="1" id="KW-1133">Transmembrane helix</keyword>
<feature type="transmembrane region" description="Helical" evidence="1">
    <location>
        <begin position="50"/>
        <end position="74"/>
    </location>
</feature>
<sequence>MKRNYGLISSSLSSYWKYFRLVFVVFFLYLTGDAFYRWDGFRYYASFSEFLPSLSLAALLWSFIALLTTFLIWLPKKAIELFCLLSKSNKVQRLFEGIYFIVFVGAALFIIKQLVWLDAPVSLYIKILIVGIPASIFIAWLLFFKMDSIQNSITPLVWIFGLYVTISIPIVAYHSIWKQRNIDMYQAPIHGYRTDTSRPNIIFISFDALTNRDMSVYGYHKPTTPFITEWAKNATLFKELKASSNWTASTVSSLVSGKRVWTHRVFQPHAYKIHNGNTENLPNLLKQNGYYTMAYIANGRAMAPYSQNGIDDYFDIIYKGITFSNNLNIYGAIEYKIDKYFGEAYTLYDWIIKRDFIFGKFMDYASKISQTGEKGKFYPDMNKMFNTFIDDIDKGIPEPYYARIHILQPHGPYLPPKPYEGMFGPLGQDSYTSRDRYNELIRYCDENFKDFINTLTIKGKLNNTVIILSADHGESFEHDYMSHGGPHLYEQVTSIPLIIKGIKEHEGKVINDLVEQIDIPATILDLANITVPAWMEGSSLLPVMQGKNRIEQHVFSMNFEENPQNEKITKGIVAVWENNYKLIYNIENKETLLFNLNQDPSELNNIYYKEPEIGKRLLQLIHYNLDKSNMMFSSKENAL</sequence>
<proteinExistence type="predicted"/>
<protein>
    <submittedName>
        <fullName evidence="3">DUF4976 domain-containing protein</fullName>
    </submittedName>
</protein>
<evidence type="ECO:0000259" key="2">
    <source>
        <dbReference type="Pfam" id="PF00884"/>
    </source>
</evidence>
<dbReference type="Pfam" id="PF00884">
    <property type="entry name" value="Sulfatase"/>
    <property type="match status" value="1"/>
</dbReference>
<dbReference type="CDD" id="cd16148">
    <property type="entry name" value="sulfatase_like"/>
    <property type="match status" value="1"/>
</dbReference>
<keyword evidence="1" id="KW-0472">Membrane</keyword>
<feature type="transmembrane region" description="Helical" evidence="1">
    <location>
        <begin position="94"/>
        <end position="111"/>
    </location>
</feature>
<dbReference type="InterPro" id="IPR000917">
    <property type="entry name" value="Sulfatase_N"/>
</dbReference>
<feature type="transmembrane region" description="Helical" evidence="1">
    <location>
        <begin position="123"/>
        <end position="144"/>
    </location>
</feature>
<feature type="transmembrane region" description="Helical" evidence="1">
    <location>
        <begin position="21"/>
        <end position="38"/>
    </location>
</feature>
<gene>
    <name evidence="3" type="ORF">C4544_07620</name>
</gene>
<dbReference type="SUPFAM" id="SSF53649">
    <property type="entry name" value="Alkaline phosphatase-like"/>
    <property type="match status" value="1"/>
</dbReference>
<dbReference type="InterPro" id="IPR052701">
    <property type="entry name" value="GAG_Ulvan_Degrading_Sulfatases"/>
</dbReference>
<comment type="caution">
    <text evidence="3">The sequence shown here is derived from an EMBL/GenBank/DDBJ whole genome shotgun (WGS) entry which is preliminary data.</text>
</comment>
<dbReference type="EMBL" id="QZJW01000061">
    <property type="protein sequence ID" value="RJO59850.1"/>
    <property type="molecule type" value="Genomic_DNA"/>
</dbReference>
<organism evidence="3 4">
    <name type="scientific">candidate division WS5 bacterium</name>
    <dbReference type="NCBI Taxonomy" id="2093353"/>
    <lineage>
        <taxon>Bacteria</taxon>
        <taxon>candidate division WS5</taxon>
    </lineage>
</organism>
<dbReference type="AlphaFoldDB" id="A0A419D9T1"/>
<dbReference type="Proteomes" id="UP000285655">
    <property type="component" value="Unassembled WGS sequence"/>
</dbReference>
<feature type="transmembrane region" description="Helical" evidence="1">
    <location>
        <begin position="156"/>
        <end position="177"/>
    </location>
</feature>
<dbReference type="Gene3D" id="3.40.720.10">
    <property type="entry name" value="Alkaline Phosphatase, subunit A"/>
    <property type="match status" value="1"/>
</dbReference>
<name>A0A419D9T1_9BACT</name>
<keyword evidence="1" id="KW-0812">Transmembrane</keyword>
<evidence type="ECO:0000313" key="4">
    <source>
        <dbReference type="Proteomes" id="UP000285655"/>
    </source>
</evidence>
<dbReference type="Gene3D" id="3.30.1120.10">
    <property type="match status" value="1"/>
</dbReference>
<dbReference type="PANTHER" id="PTHR43751">
    <property type="entry name" value="SULFATASE"/>
    <property type="match status" value="1"/>
</dbReference>
<reference evidence="3 4" key="1">
    <citation type="journal article" date="2017" name="ISME J.">
        <title>Energy and carbon metabolisms in a deep terrestrial subsurface fluid microbial community.</title>
        <authorList>
            <person name="Momper L."/>
            <person name="Jungbluth S.P."/>
            <person name="Lee M.D."/>
            <person name="Amend J.P."/>
        </authorList>
    </citation>
    <scope>NUCLEOTIDE SEQUENCE [LARGE SCALE GENOMIC DNA]</scope>
    <source>
        <strain evidence="3">SURF_29</strain>
    </source>
</reference>
<feature type="domain" description="Sulfatase N-terminal" evidence="2">
    <location>
        <begin position="199"/>
        <end position="529"/>
    </location>
</feature>
<dbReference type="PANTHER" id="PTHR43751:SF3">
    <property type="entry name" value="SULFATASE N-TERMINAL DOMAIN-CONTAINING PROTEIN"/>
    <property type="match status" value="1"/>
</dbReference>
<evidence type="ECO:0000313" key="3">
    <source>
        <dbReference type="EMBL" id="RJO59850.1"/>
    </source>
</evidence>
<evidence type="ECO:0000256" key="1">
    <source>
        <dbReference type="SAM" id="Phobius"/>
    </source>
</evidence>
<dbReference type="InterPro" id="IPR017850">
    <property type="entry name" value="Alkaline_phosphatase_core_sf"/>
</dbReference>
<accession>A0A419D9T1</accession>